<name>A0A931PU98_FIMGI</name>
<proteinExistence type="predicted"/>
<accession>A0A931PU98</accession>
<evidence type="ECO:0000313" key="5">
    <source>
        <dbReference type="Proteomes" id="UP000727962"/>
    </source>
</evidence>
<feature type="domain" description="MurNAc-LAA" evidence="3">
    <location>
        <begin position="70"/>
        <end position="203"/>
    </location>
</feature>
<dbReference type="PANTHER" id="PTHR30404:SF0">
    <property type="entry name" value="N-ACETYLMURAMOYL-L-ALANINE AMIDASE AMIC"/>
    <property type="match status" value="1"/>
</dbReference>
<dbReference type="GO" id="GO:0009253">
    <property type="term" value="P:peptidoglycan catabolic process"/>
    <property type="evidence" value="ECO:0007669"/>
    <property type="project" value="InterPro"/>
</dbReference>
<dbReference type="GO" id="GO:0008745">
    <property type="term" value="F:N-acetylmuramoyl-L-alanine amidase activity"/>
    <property type="evidence" value="ECO:0007669"/>
    <property type="project" value="InterPro"/>
</dbReference>
<comment type="caution">
    <text evidence="4">The sequence shown here is derived from an EMBL/GenBank/DDBJ whole genome shotgun (WGS) entry which is preliminary data.</text>
</comment>
<protein>
    <submittedName>
        <fullName evidence="4">N-acetylmuramoyl-L-alanine amidase</fullName>
    </submittedName>
</protein>
<evidence type="ECO:0000256" key="2">
    <source>
        <dbReference type="SAM" id="MobiDB-lite"/>
    </source>
</evidence>
<evidence type="ECO:0000313" key="4">
    <source>
        <dbReference type="EMBL" id="MBI1756327.1"/>
    </source>
</evidence>
<dbReference type="SUPFAM" id="SSF53187">
    <property type="entry name" value="Zn-dependent exopeptidases"/>
    <property type="match status" value="1"/>
</dbReference>
<dbReference type="PANTHER" id="PTHR30404">
    <property type="entry name" value="N-ACETYLMURAMOYL-L-ALANINE AMIDASE"/>
    <property type="match status" value="1"/>
</dbReference>
<gene>
    <name evidence="4" type="ORF">HYR64_04375</name>
</gene>
<dbReference type="InterPro" id="IPR002508">
    <property type="entry name" value="MurNAc-LAA_cat"/>
</dbReference>
<feature type="region of interest" description="Disordered" evidence="2">
    <location>
        <begin position="206"/>
        <end position="230"/>
    </location>
</feature>
<reference evidence="4" key="1">
    <citation type="submission" date="2020-07" db="EMBL/GenBank/DDBJ databases">
        <title>Huge and variable diversity of episymbiotic CPR bacteria and DPANN archaea in groundwater ecosystems.</title>
        <authorList>
            <person name="He C.Y."/>
            <person name="Keren R."/>
            <person name="Whittaker M."/>
            <person name="Farag I.F."/>
            <person name="Doudna J."/>
            <person name="Cate J.H.D."/>
            <person name="Banfield J.F."/>
        </authorList>
    </citation>
    <scope>NUCLEOTIDE SEQUENCE</scope>
    <source>
        <strain evidence="4">NC_groundwater_17_Pr7_B-0.1um_64_12</strain>
    </source>
</reference>
<dbReference type="AlphaFoldDB" id="A0A931PU98"/>
<dbReference type="CDD" id="cd02696">
    <property type="entry name" value="MurNAc-LAA"/>
    <property type="match status" value="1"/>
</dbReference>
<dbReference type="Proteomes" id="UP000727962">
    <property type="component" value="Unassembled WGS sequence"/>
</dbReference>
<dbReference type="InterPro" id="IPR050695">
    <property type="entry name" value="N-acetylmuramoyl_amidase_3"/>
</dbReference>
<evidence type="ECO:0000256" key="1">
    <source>
        <dbReference type="ARBA" id="ARBA00022801"/>
    </source>
</evidence>
<dbReference type="GO" id="GO:0030288">
    <property type="term" value="C:outer membrane-bounded periplasmic space"/>
    <property type="evidence" value="ECO:0007669"/>
    <property type="project" value="TreeGrafter"/>
</dbReference>
<keyword evidence="1" id="KW-0378">Hydrolase</keyword>
<dbReference type="EMBL" id="JACOSL010000028">
    <property type="protein sequence ID" value="MBI1756327.1"/>
    <property type="molecule type" value="Genomic_DNA"/>
</dbReference>
<organism evidence="4 5">
    <name type="scientific">Fimbriimonas ginsengisoli</name>
    <dbReference type="NCBI Taxonomy" id="1005039"/>
    <lineage>
        <taxon>Bacteria</taxon>
        <taxon>Bacillati</taxon>
        <taxon>Armatimonadota</taxon>
        <taxon>Fimbriimonadia</taxon>
        <taxon>Fimbriimonadales</taxon>
        <taxon>Fimbriimonadaceae</taxon>
        <taxon>Fimbriimonas</taxon>
    </lineage>
</organism>
<dbReference type="Pfam" id="PF01520">
    <property type="entry name" value="Amidase_3"/>
    <property type="match status" value="1"/>
</dbReference>
<dbReference type="Gene3D" id="3.40.630.40">
    <property type="entry name" value="Zn-dependent exopeptidases"/>
    <property type="match status" value="1"/>
</dbReference>
<dbReference type="SMART" id="SM00646">
    <property type="entry name" value="Ami_3"/>
    <property type="match status" value="1"/>
</dbReference>
<evidence type="ECO:0000259" key="3">
    <source>
        <dbReference type="SMART" id="SM00646"/>
    </source>
</evidence>
<sequence>MGVAQNRVVVCIDPGHPSEVGPGTRGLTITELHAAWVTALLLKERLETAGLTVVLTKGREKQKVFNRKRAETANRAAASLMVRLHCDASSGSGYAIYFPDRMGTHQGHRGPSKQIQVASRAAAKAFHDAFALKIGRRLRDNGLLPDIRTAIGSRYGALIGSIYSEVPVILIEMCTLTNAHDDAFMASKEGQAAMADALAAGTLAALAGGKPPPAPKPVKRPAKPEPEQGE</sequence>